<gene>
    <name evidence="2" type="ORF">S7711_11317</name>
</gene>
<dbReference type="Proteomes" id="UP000028045">
    <property type="component" value="Unassembled WGS sequence"/>
</dbReference>
<feature type="chain" id="PRO_5001771133" evidence="1">
    <location>
        <begin position="23"/>
        <end position="625"/>
    </location>
</feature>
<dbReference type="HOGENOM" id="CLU_437535_0_0_1"/>
<dbReference type="OrthoDB" id="3437405at2759"/>
<dbReference type="AlphaFoldDB" id="A0A084AT95"/>
<evidence type="ECO:0000313" key="2">
    <source>
        <dbReference type="EMBL" id="KEY68524.1"/>
    </source>
</evidence>
<sequence>MTLIKLFRALLCAAFLGFGALGAPNALAIREPEYESAFADYLKNPMRPFVSVSVDDVEFPSPLAQCYKENRCSYITKWHTCGLGREEFQVVGRDYQDCRRNYAKIICCHDSFIRRIPPGKRCEWRGCTGTGREGDIVLFLSNRGGRPNERGTSIEPCFSSTEKKYKSFTCPLPEWPMMKKTCRWTVWTRFVNEHLCDDDEWEIGELKRDKDWGVMRSLICCKKNDRPPVLLGCHWANDGHCRKNTCPPDEMLLWHGDNGLGWLGCLNGNHLSYCCKPNLAVVYGVCTIGTCERNPRLCPKDPWEEKEELPGLDESDPTVKPVGPNITVGKFLLVPKTYPAAVDLHNTVHGKHSMHGKHAMPYAFTMASGACNDSQLVKLDENSLSKAEKRTAYTVDRLIEIDVMIHFLNAAINGSLPTGKGTDLPKISGEVLQELFFGGNHAMMIEALGSNENRRPLILLNKSLNMRKRIIFSHVMKETIDIFSFLMDLDQSDKPTQSGREFLTPIVESVAVWRMLHDPLIQDRVQETRQALLKALLDVSGYLWRTPLKDLPDIFRAAEQAYWDVAAERTRRCLLFRIDLARQMYQQEVPDPISPGHILHTLQSLQNQTYKWVRTYPKLEKEDGT</sequence>
<evidence type="ECO:0000256" key="1">
    <source>
        <dbReference type="SAM" id="SignalP"/>
    </source>
</evidence>
<proteinExistence type="predicted"/>
<dbReference type="EMBL" id="KL648573">
    <property type="protein sequence ID" value="KEY68524.1"/>
    <property type="molecule type" value="Genomic_DNA"/>
</dbReference>
<feature type="signal peptide" evidence="1">
    <location>
        <begin position="1"/>
        <end position="22"/>
    </location>
</feature>
<keyword evidence="3" id="KW-1185">Reference proteome</keyword>
<protein>
    <submittedName>
        <fullName evidence="2">Uncharacterized protein</fullName>
    </submittedName>
</protein>
<name>A0A084AT95_STACB</name>
<accession>A0A084AT95</accession>
<reference evidence="2 3" key="1">
    <citation type="journal article" date="2014" name="BMC Genomics">
        <title>Comparative genome sequencing reveals chemotype-specific gene clusters in the toxigenic black mold Stachybotrys.</title>
        <authorList>
            <person name="Semeiks J."/>
            <person name="Borek D."/>
            <person name="Otwinowski Z."/>
            <person name="Grishin N.V."/>
        </authorList>
    </citation>
    <scope>NUCLEOTIDE SEQUENCE [LARGE SCALE GENOMIC DNA]</scope>
    <source>
        <strain evidence="3">CBS 109288 / IBT 7711</strain>
    </source>
</reference>
<keyword evidence="1" id="KW-0732">Signal</keyword>
<evidence type="ECO:0000313" key="3">
    <source>
        <dbReference type="Proteomes" id="UP000028045"/>
    </source>
</evidence>
<organism evidence="2 3">
    <name type="scientific">Stachybotrys chartarum (strain CBS 109288 / IBT 7711)</name>
    <name type="common">Toxic black mold</name>
    <name type="synonym">Stilbospora chartarum</name>
    <dbReference type="NCBI Taxonomy" id="1280523"/>
    <lineage>
        <taxon>Eukaryota</taxon>
        <taxon>Fungi</taxon>
        <taxon>Dikarya</taxon>
        <taxon>Ascomycota</taxon>
        <taxon>Pezizomycotina</taxon>
        <taxon>Sordariomycetes</taxon>
        <taxon>Hypocreomycetidae</taxon>
        <taxon>Hypocreales</taxon>
        <taxon>Stachybotryaceae</taxon>
        <taxon>Stachybotrys</taxon>
    </lineage>
</organism>